<gene>
    <name evidence="1" type="ORF">GW15_0221705</name>
</gene>
<protein>
    <recommendedName>
        <fullName evidence="3">DUF465 domain-containing protein</fullName>
    </recommendedName>
</protein>
<dbReference type="Proteomes" id="UP000028012">
    <property type="component" value="Unassembled WGS sequence"/>
</dbReference>
<dbReference type="RefSeq" id="WP_042825211.1">
    <property type="nucleotide sequence ID" value="NZ_KN173626.1"/>
</dbReference>
<proteinExistence type="predicted"/>
<dbReference type="EMBL" id="JPHD02000143">
    <property type="protein sequence ID" value="KGE50377.1"/>
    <property type="molecule type" value="Genomic_DNA"/>
</dbReference>
<dbReference type="STRING" id="325777.GW15_0221705"/>
<evidence type="ECO:0000313" key="2">
    <source>
        <dbReference type="Proteomes" id="UP000028012"/>
    </source>
</evidence>
<comment type="caution">
    <text evidence="1">The sequence shown here is derived from an EMBL/GenBank/DDBJ whole genome shotgun (WGS) entry which is preliminary data.</text>
</comment>
<dbReference type="HOGENOM" id="CLU_2588851_0_0_6"/>
<reference evidence="1 2" key="1">
    <citation type="submission" date="2014-09" db="EMBL/GenBank/DDBJ databases">
        <title>A draft genome sequence for Xanthomonas axonopodis pv. vasculorum NCPPB 900.</title>
        <authorList>
            <person name="Harrison J."/>
            <person name="Studholme D.J."/>
        </authorList>
    </citation>
    <scope>NUCLEOTIDE SEQUENCE [LARGE SCALE GENOMIC DNA]</scope>
    <source>
        <strain evidence="1 2">NCPPB 900</strain>
    </source>
</reference>
<sequence length="80" mass="9294">MSALARFLDIPRAAPPHDLEHTLALLDDMRRQIDALGDISRNYGQLNHKLKQRKLQDIHLKLRDMRDDLAQRVVPSIKET</sequence>
<organism evidence="1 2">
    <name type="scientific">Xanthomonas axonopodis pv. vasculorum</name>
    <dbReference type="NCBI Taxonomy" id="325777"/>
    <lineage>
        <taxon>Bacteria</taxon>
        <taxon>Pseudomonadati</taxon>
        <taxon>Pseudomonadota</taxon>
        <taxon>Gammaproteobacteria</taxon>
        <taxon>Lysobacterales</taxon>
        <taxon>Lysobacteraceae</taxon>
        <taxon>Xanthomonas</taxon>
    </lineage>
</organism>
<dbReference type="AlphaFoldDB" id="A0A098PXF9"/>
<evidence type="ECO:0000313" key="1">
    <source>
        <dbReference type="EMBL" id="KGE50377.1"/>
    </source>
</evidence>
<evidence type="ECO:0008006" key="3">
    <source>
        <dbReference type="Google" id="ProtNLM"/>
    </source>
</evidence>
<name>A0A098PXF9_9XANT</name>
<accession>A0A098PXF9</accession>